<reference evidence="1" key="1">
    <citation type="submission" date="2019-04" db="EMBL/GenBank/DDBJ databases">
        <authorList>
            <person name="Melise S."/>
            <person name="Noan J."/>
            <person name="Okalmin O."/>
        </authorList>
    </citation>
    <scope>NUCLEOTIDE SEQUENCE</scope>
    <source>
        <strain evidence="1">FN9</strain>
    </source>
</reference>
<accession>A0A4E9ELA3</accession>
<gene>
    <name evidence="1" type="ORF">FUG_LOCUS541882</name>
</gene>
<protein>
    <submittedName>
        <fullName evidence="1">Uncharacterized protein</fullName>
    </submittedName>
</protein>
<sequence length="214" mass="23137">MDALLVPLPAPCRRSAVVVLGYWVRAGQVGSGGSFHFKVLLSGAVAAGSSLCEGRDLVQGRDRLHSRAHPTLFMKCRSQARYGKYDTVFPTAGRNDMAPVVSPDSCGSSSTQRDTNRCCILLGLTIRIPPILHLGKALGHMYLGIYYLATVCTCSRDHIYESPESHAKLALAPQSSSASAWEAAPFLLTKSVANRTYPRGPGKLDFTCPRDEII</sequence>
<evidence type="ECO:0000313" key="1">
    <source>
        <dbReference type="EMBL" id="VIO63744.1"/>
    </source>
</evidence>
<proteinExistence type="predicted"/>
<name>A0A4E9ELA3_GIBZA</name>
<dbReference type="EMBL" id="CAAKMV010000185">
    <property type="protein sequence ID" value="VIO63744.1"/>
    <property type="molecule type" value="Genomic_DNA"/>
</dbReference>
<organism evidence="1">
    <name type="scientific">Gibberella zeae</name>
    <name type="common">Wheat head blight fungus</name>
    <name type="synonym">Fusarium graminearum</name>
    <dbReference type="NCBI Taxonomy" id="5518"/>
    <lineage>
        <taxon>Eukaryota</taxon>
        <taxon>Fungi</taxon>
        <taxon>Dikarya</taxon>
        <taxon>Ascomycota</taxon>
        <taxon>Pezizomycotina</taxon>
        <taxon>Sordariomycetes</taxon>
        <taxon>Hypocreomycetidae</taxon>
        <taxon>Hypocreales</taxon>
        <taxon>Nectriaceae</taxon>
        <taxon>Fusarium</taxon>
    </lineage>
</organism>
<dbReference type="AlphaFoldDB" id="A0A4E9ELA3"/>